<dbReference type="Proteomes" id="UP000572407">
    <property type="component" value="Unassembled WGS sequence"/>
</dbReference>
<dbReference type="EMBL" id="VDLV01000033">
    <property type="protein sequence ID" value="MBA1379763.1"/>
    <property type="molecule type" value="Genomic_DNA"/>
</dbReference>
<protein>
    <submittedName>
        <fullName evidence="1">Uncharacterized protein</fullName>
    </submittedName>
</protein>
<dbReference type="RefSeq" id="WP_181289201.1">
    <property type="nucleotide sequence ID" value="NZ_VDLV01000033.1"/>
</dbReference>
<organism evidence="1 2">
    <name type="scientific">Pseudomonas brassicacearum subsp. neoaurantiaca</name>
    <dbReference type="NCBI Taxonomy" id="494916"/>
    <lineage>
        <taxon>Bacteria</taxon>
        <taxon>Pseudomonadati</taxon>
        <taxon>Pseudomonadota</taxon>
        <taxon>Gammaproteobacteria</taxon>
        <taxon>Pseudomonadales</taxon>
        <taxon>Pseudomonadaceae</taxon>
        <taxon>Pseudomonas</taxon>
    </lineage>
</organism>
<evidence type="ECO:0000313" key="1">
    <source>
        <dbReference type="EMBL" id="MBA1379763.1"/>
    </source>
</evidence>
<evidence type="ECO:0000313" key="2">
    <source>
        <dbReference type="Proteomes" id="UP000572407"/>
    </source>
</evidence>
<dbReference type="AlphaFoldDB" id="A0A7V8UDW2"/>
<comment type="caution">
    <text evidence="1">The sequence shown here is derived from an EMBL/GenBank/DDBJ whole genome shotgun (WGS) entry which is preliminary data.</text>
</comment>
<gene>
    <name evidence="1" type="ORF">FHK92_18455</name>
</gene>
<proteinExistence type="predicted"/>
<sequence>MDHKLIDQALNELLSIKATNRTVEHIQGFAQLVCSAAGITVDSPTPSLASLPELHAAVSLIATQLDAESLSPTSSVSTSIRLSNRIPVHVSVSIHNHQGFGSGSTCLAGYGSSAEEALRSLKNDIHDHCRTGAK</sequence>
<name>A0A7V8UDW2_9PSED</name>
<accession>A0A7V8UDW2</accession>
<reference evidence="1 2" key="1">
    <citation type="submission" date="2019-06" db="EMBL/GenBank/DDBJ databases">
        <title>Analysis of the biodiversity of Brassica napus bacterial endophytes for the selection of potential efficient biofertilizers for rapeseed crops.</title>
        <authorList>
            <person name="Jimenez-Gomez A."/>
            <person name="Saati-Santamaria Z."/>
            <person name="Menendez E."/>
            <person name="Rivas R."/>
            <person name="Mateos P.F."/>
            <person name="Velazquez E."/>
            <person name="Garcia-Fraile P."/>
        </authorList>
    </citation>
    <scope>NUCLEOTIDE SEQUENCE [LARGE SCALE GENOMIC DNA]</scope>
    <source>
        <strain evidence="1 2">CDVBN10</strain>
    </source>
</reference>